<dbReference type="PANTHER" id="PTHR31373">
    <property type="entry name" value="OS06G0652100 PROTEIN"/>
    <property type="match status" value="1"/>
</dbReference>
<protein>
    <submittedName>
        <fullName evidence="3">Uncharacterized protein</fullName>
    </submittedName>
</protein>
<evidence type="ECO:0000259" key="1">
    <source>
        <dbReference type="Pfam" id="PF11443"/>
    </source>
</evidence>
<dbReference type="InterPro" id="IPR036465">
    <property type="entry name" value="vWFA_dom_sf"/>
</dbReference>
<evidence type="ECO:0000259" key="2">
    <source>
        <dbReference type="Pfam" id="PF25043"/>
    </source>
</evidence>
<sequence length="470" mass="52207">MNAFVNAITETATTTRTENGALTYSTSLDACVDMFFQIGAIRGQGAARAEKLFREAYKANPDIASKIALWSRDVRGGAGERQVFRDLLKLLEKVDTDRLARIIPLVPEIGRWDDLFVFETKTAKNMAYSQIGLALTSDNPGLVAKWMPRETGAKKALARELMEFFELTPKQYRRLIVSLSNTVEQKMSAKLWDDIEFSHVPSVAAARYSKAFRKHQPDRYNEFVQKAISGEVKINTKALFPYDVTKSAVDAETANALWKNLPDYVPEGKSFIPMLDRSGSMWFNEAKVTKTMYAGDVADSIALYLAERNKSAFQNLILAFATQPSWVRLPVTDSLRAKQDALLNRNFGTSTNIDAGFREILRVALKNNVSPEEMPEYLVVLSDMEFNTNGAGNTNAAAATKLFEANGYKAPVLVWWNIASRNGVVPVRANEKGMVLVSGFSPTVVKSVLAGGLDPISVMIETVDIERYAH</sequence>
<name>A0A0F6YQL9_9CAUD</name>
<dbReference type="InterPro" id="IPR056690">
    <property type="entry name" value="DUF7788"/>
</dbReference>
<dbReference type="InterPro" id="IPR011205">
    <property type="entry name" value="UCP015417_vWA"/>
</dbReference>
<accession>A0A0F6YQL9</accession>
<evidence type="ECO:0000313" key="3">
    <source>
        <dbReference type="EMBL" id="AKF12716.1"/>
    </source>
</evidence>
<dbReference type="SUPFAM" id="SSF53300">
    <property type="entry name" value="vWA-like"/>
    <property type="match status" value="1"/>
</dbReference>
<dbReference type="Gene3D" id="3.40.50.410">
    <property type="entry name" value="von Willebrand factor, type A domain"/>
    <property type="match status" value="1"/>
</dbReference>
<dbReference type="Proteomes" id="UP000221947">
    <property type="component" value="Segment"/>
</dbReference>
<feature type="domain" description="DUF2828" evidence="1">
    <location>
        <begin position="176"/>
        <end position="255"/>
    </location>
</feature>
<gene>
    <name evidence="3" type="ORF">PHIM7_171</name>
</gene>
<feature type="domain" description="DUF7788" evidence="2">
    <location>
        <begin position="273"/>
        <end position="452"/>
    </location>
</feature>
<proteinExistence type="predicted"/>
<organism evidence="3 4">
    <name type="scientific">Sinorhizobium phage phiM7</name>
    <dbReference type="NCBI Taxonomy" id="1647403"/>
    <lineage>
        <taxon>Viruses</taxon>
        <taxon>Duplodnaviria</taxon>
        <taxon>Heunggongvirae</taxon>
        <taxon>Uroviricota</taxon>
        <taxon>Caudoviricetes</taxon>
        <taxon>Emdodecavirus</taxon>
        <taxon>Emdodecavirus M7</taxon>
    </lineage>
</organism>
<dbReference type="PANTHER" id="PTHR31373:SF27">
    <property type="entry name" value="TROVE DOMAIN-CONTAINING PROTEIN"/>
    <property type="match status" value="1"/>
</dbReference>
<dbReference type="InterPro" id="IPR058580">
    <property type="entry name" value="DUF2828"/>
</dbReference>
<reference evidence="3 4" key="1">
    <citation type="submission" date="2015-04" db="EMBL/GenBank/DDBJ databases">
        <authorList>
            <person name="Schouten J.T."/>
            <person name="Crockett J.T."/>
            <person name="Hodson T.S."/>
            <person name="Hyde J.R."/>
            <person name="Smith T.A."/>
            <person name="Merrill B.D."/>
            <person name="Crook M.B."/>
            <person name="Griffitts J.S."/>
            <person name="Burnett S.H."/>
            <person name="Grose J.H."/>
            <person name="Breakwell D.P."/>
        </authorList>
    </citation>
    <scope>NUCLEOTIDE SEQUENCE [LARGE SCALE GENOMIC DNA]</scope>
</reference>
<dbReference type="Pfam" id="PF11443">
    <property type="entry name" value="DUF2828"/>
    <property type="match status" value="2"/>
</dbReference>
<evidence type="ECO:0000313" key="4">
    <source>
        <dbReference type="Proteomes" id="UP000221947"/>
    </source>
</evidence>
<keyword evidence="4" id="KW-1185">Reference proteome</keyword>
<feature type="domain" description="DUF2828" evidence="1">
    <location>
        <begin position="17"/>
        <end position="86"/>
    </location>
</feature>
<dbReference type="Pfam" id="PF25043">
    <property type="entry name" value="DUF7788"/>
    <property type="match status" value="1"/>
</dbReference>
<dbReference type="EMBL" id="KR052480">
    <property type="protein sequence ID" value="AKF12716.1"/>
    <property type="molecule type" value="Genomic_DNA"/>
</dbReference>